<protein>
    <submittedName>
        <fullName evidence="1">Uncharacterized protein</fullName>
    </submittedName>
</protein>
<gene>
    <name evidence="1" type="ORF">pipiens_006879</name>
</gene>
<dbReference type="AlphaFoldDB" id="A0ABD1DMX1"/>
<organism evidence="1 2">
    <name type="scientific">Culex pipiens pipiens</name>
    <name type="common">Northern house mosquito</name>
    <dbReference type="NCBI Taxonomy" id="38569"/>
    <lineage>
        <taxon>Eukaryota</taxon>
        <taxon>Metazoa</taxon>
        <taxon>Ecdysozoa</taxon>
        <taxon>Arthropoda</taxon>
        <taxon>Hexapoda</taxon>
        <taxon>Insecta</taxon>
        <taxon>Pterygota</taxon>
        <taxon>Neoptera</taxon>
        <taxon>Endopterygota</taxon>
        <taxon>Diptera</taxon>
        <taxon>Nematocera</taxon>
        <taxon>Culicoidea</taxon>
        <taxon>Culicidae</taxon>
        <taxon>Culicinae</taxon>
        <taxon>Culicini</taxon>
        <taxon>Culex</taxon>
        <taxon>Culex</taxon>
    </lineage>
</organism>
<accession>A0ABD1DMX1</accession>
<keyword evidence="2" id="KW-1185">Reference proteome</keyword>
<dbReference type="EMBL" id="JBEHCU010005039">
    <property type="protein sequence ID" value="KAL1401109.1"/>
    <property type="molecule type" value="Genomic_DNA"/>
</dbReference>
<comment type="caution">
    <text evidence="1">The sequence shown here is derived from an EMBL/GenBank/DDBJ whole genome shotgun (WGS) entry which is preliminary data.</text>
</comment>
<evidence type="ECO:0000313" key="1">
    <source>
        <dbReference type="EMBL" id="KAL1401109.1"/>
    </source>
</evidence>
<dbReference type="Proteomes" id="UP001562425">
    <property type="component" value="Unassembled WGS sequence"/>
</dbReference>
<sequence>MFWSFPAPTHPNKPCIPFAGQINARASVNTTGCVPPEPVPPARLATFASVKPPLQEVVAAASHHRGHQSTRVLF</sequence>
<evidence type="ECO:0000313" key="2">
    <source>
        <dbReference type="Proteomes" id="UP001562425"/>
    </source>
</evidence>
<proteinExistence type="predicted"/>
<name>A0ABD1DMX1_CULPP</name>
<reference evidence="1 2" key="1">
    <citation type="submission" date="2024-05" db="EMBL/GenBank/DDBJ databases">
        <title>Culex pipiens pipiens assembly and annotation.</title>
        <authorList>
            <person name="Alout H."/>
            <person name="Durand T."/>
        </authorList>
    </citation>
    <scope>NUCLEOTIDE SEQUENCE [LARGE SCALE GENOMIC DNA]</scope>
    <source>
        <strain evidence="1">HA-2024</strain>
        <tissue evidence="1">Whole body</tissue>
    </source>
</reference>